<dbReference type="PROSITE" id="PS00739">
    <property type="entry name" value="ADOHCYASE_2"/>
    <property type="match status" value="1"/>
</dbReference>
<comment type="similarity">
    <text evidence="3">Belongs to the adenosylhomocysteinase family.</text>
</comment>
<dbReference type="Proteomes" id="UP000821837">
    <property type="component" value="Chromosome 1"/>
</dbReference>
<dbReference type="VEuPathDB" id="VectorBase:RSAN_047933"/>
<evidence type="ECO:0000256" key="1">
    <source>
        <dbReference type="ARBA" id="ARBA00001911"/>
    </source>
</evidence>
<sequence>MKKEGTLKVPCINVNDSVTKSKFDNLYGCRESLADGIKRATDIMLAGKVACVAGFGDVGKGCAQSLRGFGCRVLVTEIDPINALQAAMEGYEVTTMEDAASKASIFVTATGCRDIVRGEHFEKMRNDAIVCNIGHFDIEIDVKWLEKNAVEKIEIKPQVDRYRLKNGNHIIVLAQGRLVNLGCAMGHPSFVMSSSFTNQVLAQIELWTKSDKYKICKHFLDALEQNKYGWFWECPNGGQKCHYRHAVPPGFVLKKNKKNIDEVKAEDTLTIEDLIETERAKLGGNLPRITLEIFLAWKKAKIREKQDSEQKERDRKRDEFKAGRSIGLSGRDMFTFRPELAEDDGQDEEGEEAYDLSRLEGEEDNAEVVREITLENLMAESLKAGDLAAAAASPIEASMATSVPIDEKLFEDDDLEDLEELEDELEELEIK</sequence>
<protein>
    <recommendedName>
        <fullName evidence="8">adenosylhomocysteinase</fullName>
        <ecNumber evidence="8">3.13.2.1</ecNumber>
    </recommendedName>
</protein>
<dbReference type="GO" id="GO:0006730">
    <property type="term" value="P:one-carbon metabolic process"/>
    <property type="evidence" value="ECO:0007669"/>
    <property type="project" value="UniProtKB-KW"/>
</dbReference>
<reference evidence="11" key="1">
    <citation type="journal article" date="2020" name="Cell">
        <title>Large-Scale Comparative Analyses of Tick Genomes Elucidate Their Genetic Diversity and Vector Capacities.</title>
        <authorList>
            <consortium name="Tick Genome and Microbiome Consortium (TIGMIC)"/>
            <person name="Jia N."/>
            <person name="Wang J."/>
            <person name="Shi W."/>
            <person name="Du L."/>
            <person name="Sun Y."/>
            <person name="Zhan W."/>
            <person name="Jiang J.F."/>
            <person name="Wang Q."/>
            <person name="Zhang B."/>
            <person name="Ji P."/>
            <person name="Bell-Sakyi L."/>
            <person name="Cui X.M."/>
            <person name="Yuan T.T."/>
            <person name="Jiang B.G."/>
            <person name="Yang W.F."/>
            <person name="Lam T.T."/>
            <person name="Chang Q.C."/>
            <person name="Ding S.J."/>
            <person name="Wang X.J."/>
            <person name="Zhu J.G."/>
            <person name="Ruan X.D."/>
            <person name="Zhao L."/>
            <person name="Wei J.T."/>
            <person name="Ye R.Z."/>
            <person name="Que T.C."/>
            <person name="Du C.H."/>
            <person name="Zhou Y.H."/>
            <person name="Cheng J.X."/>
            <person name="Dai P.F."/>
            <person name="Guo W.B."/>
            <person name="Han X.H."/>
            <person name="Huang E.J."/>
            <person name="Li L.F."/>
            <person name="Wei W."/>
            <person name="Gao Y.C."/>
            <person name="Liu J.Z."/>
            <person name="Shao H.Z."/>
            <person name="Wang X."/>
            <person name="Wang C.C."/>
            <person name="Yang T.C."/>
            <person name="Huo Q.B."/>
            <person name="Li W."/>
            <person name="Chen H.Y."/>
            <person name="Chen S.E."/>
            <person name="Zhou L.G."/>
            <person name="Ni X.B."/>
            <person name="Tian J.H."/>
            <person name="Sheng Y."/>
            <person name="Liu T."/>
            <person name="Pan Y.S."/>
            <person name="Xia L.Y."/>
            <person name="Li J."/>
            <person name="Zhao F."/>
            <person name="Cao W.C."/>
        </authorList>
    </citation>
    <scope>NUCLEOTIDE SEQUENCE</scope>
    <source>
        <strain evidence="11">Rsan-2018</strain>
    </source>
</reference>
<dbReference type="PROSITE" id="PS50103">
    <property type="entry name" value="ZF_C3H1"/>
    <property type="match status" value="1"/>
</dbReference>
<evidence type="ECO:0000256" key="9">
    <source>
        <dbReference type="PROSITE-ProRule" id="PRU00723"/>
    </source>
</evidence>
<keyword evidence="9" id="KW-0479">Metal-binding</keyword>
<keyword evidence="6" id="KW-0378">Hydrolase</keyword>
<keyword evidence="5" id="KW-0554">One-carbon metabolism</keyword>
<keyword evidence="9" id="KW-0863">Zinc-finger</keyword>
<dbReference type="Pfam" id="PF05221">
    <property type="entry name" value="AdoHcyase"/>
    <property type="match status" value="1"/>
</dbReference>
<dbReference type="Gene3D" id="3.40.50.1480">
    <property type="entry name" value="Adenosylhomocysteinase-like"/>
    <property type="match status" value="2"/>
</dbReference>
<dbReference type="FunFam" id="3.40.50.720:FF:000004">
    <property type="entry name" value="Adenosylhomocysteinase"/>
    <property type="match status" value="1"/>
</dbReference>
<feature type="domain" description="C3H1-type" evidence="10">
    <location>
        <begin position="210"/>
        <end position="248"/>
    </location>
</feature>
<feature type="zinc finger region" description="C3H1-type" evidence="9">
    <location>
        <begin position="210"/>
        <end position="248"/>
    </location>
</feature>
<dbReference type="GO" id="GO:0008270">
    <property type="term" value="F:zinc ion binding"/>
    <property type="evidence" value="ECO:0007669"/>
    <property type="project" value="UniProtKB-KW"/>
</dbReference>
<dbReference type="InterPro" id="IPR000043">
    <property type="entry name" value="Adenosylhomocysteinase-like"/>
</dbReference>
<accession>A0A9D4YPE7</accession>
<dbReference type="GO" id="GO:0033353">
    <property type="term" value="P:S-adenosylmethionine cycle"/>
    <property type="evidence" value="ECO:0007669"/>
    <property type="project" value="TreeGrafter"/>
</dbReference>
<dbReference type="Pfam" id="PF16543">
    <property type="entry name" value="DFRP_C"/>
    <property type="match status" value="1"/>
</dbReference>
<dbReference type="GO" id="GO:0005829">
    <property type="term" value="C:cytosol"/>
    <property type="evidence" value="ECO:0007669"/>
    <property type="project" value="TreeGrafter"/>
</dbReference>
<evidence type="ECO:0000256" key="7">
    <source>
        <dbReference type="ARBA" id="ARBA00023027"/>
    </source>
</evidence>
<name>A0A9D4YPE7_RHISA</name>
<evidence type="ECO:0000259" key="10">
    <source>
        <dbReference type="PROSITE" id="PS50103"/>
    </source>
</evidence>
<dbReference type="Pfam" id="PF00670">
    <property type="entry name" value="AdoHcyase_NAD"/>
    <property type="match status" value="1"/>
</dbReference>
<dbReference type="Gene3D" id="6.20.400.10">
    <property type="match status" value="1"/>
</dbReference>
<dbReference type="SUPFAM" id="SSF52283">
    <property type="entry name" value="Formate/glycerate dehydrogenase catalytic domain-like"/>
    <property type="match status" value="1"/>
</dbReference>
<dbReference type="SMART" id="SM00996">
    <property type="entry name" value="AdoHcyase"/>
    <property type="match status" value="1"/>
</dbReference>
<dbReference type="PANTHER" id="PTHR23420">
    <property type="entry name" value="ADENOSYLHOMOCYSTEINASE"/>
    <property type="match status" value="1"/>
</dbReference>
<comment type="caution">
    <text evidence="11">The sequence shown here is derived from an EMBL/GenBank/DDBJ whole genome shotgun (WGS) entry which is preliminary data.</text>
</comment>
<dbReference type="EC" id="3.13.2.1" evidence="8"/>
<organism evidence="11 12">
    <name type="scientific">Rhipicephalus sanguineus</name>
    <name type="common">Brown dog tick</name>
    <name type="synonym">Ixodes sanguineus</name>
    <dbReference type="NCBI Taxonomy" id="34632"/>
    <lineage>
        <taxon>Eukaryota</taxon>
        <taxon>Metazoa</taxon>
        <taxon>Ecdysozoa</taxon>
        <taxon>Arthropoda</taxon>
        <taxon>Chelicerata</taxon>
        <taxon>Arachnida</taxon>
        <taxon>Acari</taxon>
        <taxon>Parasitiformes</taxon>
        <taxon>Ixodida</taxon>
        <taxon>Ixodoidea</taxon>
        <taxon>Ixodidae</taxon>
        <taxon>Rhipicephalinae</taxon>
        <taxon>Rhipicephalus</taxon>
        <taxon>Rhipicephalus</taxon>
    </lineage>
</organism>
<evidence type="ECO:0000256" key="4">
    <source>
        <dbReference type="ARBA" id="ARBA00010043"/>
    </source>
</evidence>
<comment type="cofactor">
    <cofactor evidence="1">
        <name>NAD(+)</name>
        <dbReference type="ChEBI" id="CHEBI:57540"/>
    </cofactor>
</comment>
<dbReference type="EMBL" id="JABSTV010001245">
    <property type="protein sequence ID" value="KAH7983310.1"/>
    <property type="molecule type" value="Genomic_DNA"/>
</dbReference>
<dbReference type="InterPro" id="IPR000571">
    <property type="entry name" value="Znf_CCCH"/>
</dbReference>
<dbReference type="InterPro" id="IPR042172">
    <property type="entry name" value="Adenosylhomocyst_ase-like_sf"/>
</dbReference>
<gene>
    <name evidence="11" type="ORF">HPB52_010814</name>
</gene>
<dbReference type="PANTHER" id="PTHR23420:SF0">
    <property type="entry name" value="ADENOSYLHOMOCYSTEINASE"/>
    <property type="match status" value="1"/>
</dbReference>
<reference evidence="11" key="2">
    <citation type="submission" date="2021-09" db="EMBL/GenBank/DDBJ databases">
        <authorList>
            <person name="Jia N."/>
            <person name="Wang J."/>
            <person name="Shi W."/>
            <person name="Du L."/>
            <person name="Sun Y."/>
            <person name="Zhan W."/>
            <person name="Jiang J."/>
            <person name="Wang Q."/>
            <person name="Zhang B."/>
            <person name="Ji P."/>
            <person name="Sakyi L.B."/>
            <person name="Cui X."/>
            <person name="Yuan T."/>
            <person name="Jiang B."/>
            <person name="Yang W."/>
            <person name="Lam T.T.-Y."/>
            <person name="Chang Q."/>
            <person name="Ding S."/>
            <person name="Wang X."/>
            <person name="Zhu J."/>
            <person name="Ruan X."/>
            <person name="Zhao L."/>
            <person name="Wei J."/>
            <person name="Que T."/>
            <person name="Du C."/>
            <person name="Cheng J."/>
            <person name="Dai P."/>
            <person name="Han X."/>
            <person name="Huang E."/>
            <person name="Gao Y."/>
            <person name="Liu J."/>
            <person name="Shao H."/>
            <person name="Ye R."/>
            <person name="Li L."/>
            <person name="Wei W."/>
            <person name="Wang X."/>
            <person name="Wang C."/>
            <person name="Huo Q."/>
            <person name="Li W."/>
            <person name="Guo W."/>
            <person name="Chen H."/>
            <person name="Chen S."/>
            <person name="Zhou L."/>
            <person name="Zhou L."/>
            <person name="Ni X."/>
            <person name="Tian J."/>
            <person name="Zhou Y."/>
            <person name="Sheng Y."/>
            <person name="Liu T."/>
            <person name="Pan Y."/>
            <person name="Xia L."/>
            <person name="Li J."/>
            <person name="Zhao F."/>
            <person name="Cao W."/>
        </authorList>
    </citation>
    <scope>NUCLEOTIDE SEQUENCE</scope>
    <source>
        <strain evidence="11">Rsan-2018</strain>
        <tissue evidence="11">Larvae</tissue>
    </source>
</reference>
<dbReference type="InterPro" id="IPR020082">
    <property type="entry name" value="S-Ado-L-homoCys_hydrolase_CS"/>
</dbReference>
<evidence type="ECO:0000256" key="5">
    <source>
        <dbReference type="ARBA" id="ARBA00022563"/>
    </source>
</evidence>
<evidence type="ECO:0000313" key="12">
    <source>
        <dbReference type="Proteomes" id="UP000821837"/>
    </source>
</evidence>
<dbReference type="GO" id="GO:0004013">
    <property type="term" value="F:adenosylhomocysteinase activity"/>
    <property type="evidence" value="ECO:0007669"/>
    <property type="project" value="UniProtKB-EC"/>
</dbReference>
<evidence type="ECO:0000256" key="6">
    <source>
        <dbReference type="ARBA" id="ARBA00022801"/>
    </source>
</evidence>
<dbReference type="SUPFAM" id="SSF51735">
    <property type="entry name" value="NAD(P)-binding Rossmann-fold domains"/>
    <property type="match status" value="1"/>
</dbReference>
<keyword evidence="9" id="KW-0862">Zinc</keyword>
<dbReference type="InterPro" id="IPR036291">
    <property type="entry name" value="NAD(P)-bd_dom_sf"/>
</dbReference>
<evidence type="ECO:0000256" key="3">
    <source>
        <dbReference type="ARBA" id="ARBA00007122"/>
    </source>
</evidence>
<dbReference type="InterPro" id="IPR032378">
    <property type="entry name" value="ZC3H15/TMA46_C"/>
</dbReference>
<keyword evidence="7" id="KW-0520">NAD</keyword>
<evidence type="ECO:0000256" key="2">
    <source>
        <dbReference type="ARBA" id="ARBA00005195"/>
    </source>
</evidence>
<evidence type="ECO:0000313" key="11">
    <source>
        <dbReference type="EMBL" id="KAH7983310.1"/>
    </source>
</evidence>
<keyword evidence="12" id="KW-1185">Reference proteome</keyword>
<dbReference type="SMART" id="SM00997">
    <property type="entry name" value="AdoHcyase_NAD"/>
    <property type="match status" value="1"/>
</dbReference>
<comment type="similarity">
    <text evidence="4">Belongs to the ZC3H15/TMA46 family.</text>
</comment>
<dbReference type="AlphaFoldDB" id="A0A9D4YPE7"/>
<dbReference type="InterPro" id="IPR015878">
    <property type="entry name" value="Ado_hCys_hydrolase_NAD-bd"/>
</dbReference>
<comment type="pathway">
    <text evidence="2">Amino-acid biosynthesis; L-homocysteine biosynthesis; L-homocysteine from S-adenosyl-L-homocysteine: step 1/1.</text>
</comment>
<dbReference type="Gene3D" id="3.40.50.720">
    <property type="entry name" value="NAD(P)-binding Rossmann-like Domain"/>
    <property type="match status" value="1"/>
</dbReference>
<evidence type="ECO:0000256" key="8">
    <source>
        <dbReference type="ARBA" id="ARBA00034527"/>
    </source>
</evidence>
<proteinExistence type="inferred from homology"/>